<accession>A0ABR4GFL3</accession>
<evidence type="ECO:0000313" key="3">
    <source>
        <dbReference type="Proteomes" id="UP001610563"/>
    </source>
</evidence>
<keyword evidence="3" id="KW-1185">Reference proteome</keyword>
<dbReference type="EMBL" id="JBFTWV010000016">
    <property type="protein sequence ID" value="KAL2797845.1"/>
    <property type="molecule type" value="Genomic_DNA"/>
</dbReference>
<protein>
    <submittedName>
        <fullName evidence="2">Uncharacterized protein</fullName>
    </submittedName>
</protein>
<evidence type="ECO:0000256" key="1">
    <source>
        <dbReference type="SAM" id="MobiDB-lite"/>
    </source>
</evidence>
<proteinExistence type="predicted"/>
<name>A0ABR4GFL3_9EURO</name>
<feature type="region of interest" description="Disordered" evidence="1">
    <location>
        <begin position="1"/>
        <end position="29"/>
    </location>
</feature>
<organism evidence="2 3">
    <name type="scientific">Aspergillus keveii</name>
    <dbReference type="NCBI Taxonomy" id="714993"/>
    <lineage>
        <taxon>Eukaryota</taxon>
        <taxon>Fungi</taxon>
        <taxon>Dikarya</taxon>
        <taxon>Ascomycota</taxon>
        <taxon>Pezizomycotina</taxon>
        <taxon>Eurotiomycetes</taxon>
        <taxon>Eurotiomycetidae</taxon>
        <taxon>Eurotiales</taxon>
        <taxon>Aspergillaceae</taxon>
        <taxon>Aspergillus</taxon>
        <taxon>Aspergillus subgen. Nidulantes</taxon>
    </lineage>
</organism>
<comment type="caution">
    <text evidence="2">The sequence shown here is derived from an EMBL/GenBank/DDBJ whole genome shotgun (WGS) entry which is preliminary data.</text>
</comment>
<evidence type="ECO:0000313" key="2">
    <source>
        <dbReference type="EMBL" id="KAL2797845.1"/>
    </source>
</evidence>
<gene>
    <name evidence="2" type="ORF">BJX66DRAFT_334513</name>
</gene>
<feature type="compositionally biased region" description="Polar residues" evidence="1">
    <location>
        <begin position="1"/>
        <end position="15"/>
    </location>
</feature>
<reference evidence="2 3" key="1">
    <citation type="submission" date="2024-07" db="EMBL/GenBank/DDBJ databases">
        <title>Section-level genome sequencing and comparative genomics of Aspergillus sections Usti and Cavernicolus.</title>
        <authorList>
            <consortium name="Lawrence Berkeley National Laboratory"/>
            <person name="Nybo J.L."/>
            <person name="Vesth T.C."/>
            <person name="Theobald S."/>
            <person name="Frisvad J.C."/>
            <person name="Larsen T.O."/>
            <person name="Kjaerboelling I."/>
            <person name="Rothschild-Mancinelli K."/>
            <person name="Lyhne E.K."/>
            <person name="Kogle M.E."/>
            <person name="Barry K."/>
            <person name="Clum A."/>
            <person name="Na H."/>
            <person name="Ledsgaard L."/>
            <person name="Lin J."/>
            <person name="Lipzen A."/>
            <person name="Kuo A."/>
            <person name="Riley R."/>
            <person name="Mondo S."/>
            <person name="Labutti K."/>
            <person name="Haridas S."/>
            <person name="Pangalinan J."/>
            <person name="Salamov A.A."/>
            <person name="Simmons B.A."/>
            <person name="Magnuson J.K."/>
            <person name="Chen J."/>
            <person name="Drula E."/>
            <person name="Henrissat B."/>
            <person name="Wiebenga A."/>
            <person name="Lubbers R.J."/>
            <person name="Gomes A.C."/>
            <person name="Makela M.R."/>
            <person name="Stajich J."/>
            <person name="Grigoriev I.V."/>
            <person name="Mortensen U.H."/>
            <person name="De Vries R.P."/>
            <person name="Baker S.E."/>
            <person name="Andersen M.R."/>
        </authorList>
    </citation>
    <scope>NUCLEOTIDE SEQUENCE [LARGE SCALE GENOMIC DNA]</scope>
    <source>
        <strain evidence="2 3">CBS 209.92</strain>
    </source>
</reference>
<dbReference type="Proteomes" id="UP001610563">
    <property type="component" value="Unassembled WGS sequence"/>
</dbReference>
<sequence length="265" mass="30906">MEITEGSEQPTQVGSMSRECHRQASLRKRPTHELMLPPIKPLEGHEDFDVWLYRVKLQLKIEGTEGLEKVIDRSMSKDEQAWHILATNFHGYMQYSERVAMWLASNLSDKVIRAMEADPERPEFADDFIRKVERVVFQFAYKNPHLVYEDALGIERREYDSIEHFVEALKYKVALSNKVNDDELDHITPARALVLLFNGINKEMPEYVRVMIPALPVDASDLFREETFLNICDDVVDQAKARNPTQHPENYGRTYPEPIFNDILR</sequence>